<dbReference type="InterPro" id="IPR036013">
    <property type="entry name" value="Band_7/SPFH_dom_sf"/>
</dbReference>
<dbReference type="PANTHER" id="PTHR10264:SF19">
    <property type="entry name" value="AT06885P-RELATED"/>
    <property type="match status" value="1"/>
</dbReference>
<keyword evidence="2" id="KW-1133">Transmembrane helix</keyword>
<keyword evidence="2" id="KW-0472">Membrane</keyword>
<evidence type="ECO:0000256" key="1">
    <source>
        <dbReference type="ARBA" id="ARBA00008164"/>
    </source>
</evidence>
<keyword evidence="2" id="KW-0812">Transmembrane</keyword>
<dbReference type="InterPro" id="IPR001107">
    <property type="entry name" value="Band_7"/>
</dbReference>
<evidence type="ECO:0000259" key="3">
    <source>
        <dbReference type="SMART" id="SM00244"/>
    </source>
</evidence>
<protein>
    <submittedName>
        <fullName evidence="5">PHB domain-containing protein</fullName>
    </submittedName>
</protein>
<keyword evidence="4" id="KW-1185">Reference proteome</keyword>
<dbReference type="Pfam" id="PF01145">
    <property type="entry name" value="Band_7"/>
    <property type="match status" value="1"/>
</dbReference>
<name>A0A5S6QTN7_TRIMR</name>
<feature type="transmembrane region" description="Helical" evidence="2">
    <location>
        <begin position="46"/>
        <end position="69"/>
    </location>
</feature>
<evidence type="ECO:0000256" key="2">
    <source>
        <dbReference type="SAM" id="Phobius"/>
    </source>
</evidence>
<dbReference type="Gene3D" id="3.30.479.30">
    <property type="entry name" value="Band 7 domain"/>
    <property type="match status" value="1"/>
</dbReference>
<dbReference type="AlphaFoldDB" id="A0A5S6QTN7"/>
<proteinExistence type="inferred from homology"/>
<dbReference type="SUPFAM" id="SSF117892">
    <property type="entry name" value="Band 7/SPFH domain"/>
    <property type="match status" value="1"/>
</dbReference>
<dbReference type="PRINTS" id="PR00721">
    <property type="entry name" value="STOMATIN"/>
</dbReference>
<dbReference type="InterPro" id="IPR001972">
    <property type="entry name" value="Stomatin_HflK_fam"/>
</dbReference>
<sequence length="297" mass="33523">MHEQNQGLLECRVLEGQCLNEVHPNESNDDSSGNSLSVRGHKVRLLLAHFFWVLTMPISIFQSIAIVPAHTRAVVWRFRKLLSPEGHGPGLIFYNPFCDKVKMIDVRDQLTIVPNQKYVTKDAVTVSTSFVMRIKLINPQLSISTTMNQISLAQTIAVDHLRLLIRGNSLDNFWKARNPLLVQLQTLLNTELASFGLRVVYIGLTNLNIPPYIQEPIVKFAIESRKAIVKEAVLETQLTVMESSSVDTHAYLSSPLMEYVKLFGLQNCSKPLQHILKPQYDHTNTTQLDNTAFSSTT</sequence>
<dbReference type="PANTHER" id="PTHR10264">
    <property type="entry name" value="BAND 7 PROTEIN-RELATED"/>
    <property type="match status" value="1"/>
</dbReference>
<evidence type="ECO:0000313" key="5">
    <source>
        <dbReference type="WBParaSite" id="TMUE_3000010766.1"/>
    </source>
</evidence>
<dbReference type="STRING" id="70415.A0A5S6QTN7"/>
<dbReference type="WBParaSite" id="TMUE_3000010766.1">
    <property type="protein sequence ID" value="TMUE_3000010766.1"/>
    <property type="gene ID" value="WBGene00286661"/>
</dbReference>
<evidence type="ECO:0000313" key="4">
    <source>
        <dbReference type="Proteomes" id="UP000046395"/>
    </source>
</evidence>
<accession>A0A5S6QTN7</accession>
<feature type="domain" description="Band 7" evidence="3">
    <location>
        <begin position="62"/>
        <end position="221"/>
    </location>
</feature>
<organism evidence="4 5">
    <name type="scientific">Trichuris muris</name>
    <name type="common">Mouse whipworm</name>
    <dbReference type="NCBI Taxonomy" id="70415"/>
    <lineage>
        <taxon>Eukaryota</taxon>
        <taxon>Metazoa</taxon>
        <taxon>Ecdysozoa</taxon>
        <taxon>Nematoda</taxon>
        <taxon>Enoplea</taxon>
        <taxon>Dorylaimia</taxon>
        <taxon>Trichinellida</taxon>
        <taxon>Trichuridae</taxon>
        <taxon>Trichuris</taxon>
    </lineage>
</organism>
<dbReference type="SMART" id="SM00244">
    <property type="entry name" value="PHB"/>
    <property type="match status" value="1"/>
</dbReference>
<dbReference type="InterPro" id="IPR043202">
    <property type="entry name" value="Band-7_stomatin-like"/>
</dbReference>
<reference evidence="5" key="1">
    <citation type="submission" date="2019-12" db="UniProtKB">
        <authorList>
            <consortium name="WormBaseParasite"/>
        </authorList>
    </citation>
    <scope>IDENTIFICATION</scope>
</reference>
<dbReference type="GO" id="GO:0005886">
    <property type="term" value="C:plasma membrane"/>
    <property type="evidence" value="ECO:0007669"/>
    <property type="project" value="InterPro"/>
</dbReference>
<dbReference type="Proteomes" id="UP000046395">
    <property type="component" value="Unassembled WGS sequence"/>
</dbReference>
<comment type="similarity">
    <text evidence="1">Belongs to the band 7/mec-2 family.</text>
</comment>